<dbReference type="PANTHER" id="PTHR31793:SF24">
    <property type="entry name" value="LONG-CHAIN ACYL-COA THIOESTERASE FADM"/>
    <property type="match status" value="1"/>
</dbReference>
<dbReference type="EMBL" id="JBHUCO010000069">
    <property type="protein sequence ID" value="MFD1523722.1"/>
    <property type="molecule type" value="Genomic_DNA"/>
</dbReference>
<protein>
    <submittedName>
        <fullName evidence="1">Acyl-CoA thioesterase</fullName>
        <ecNumber evidence="1">3.1.2.-</ecNumber>
    </submittedName>
</protein>
<organism evidence="1 2">
    <name type="scientific">Pseudonocardia yunnanensis</name>
    <dbReference type="NCBI Taxonomy" id="58107"/>
    <lineage>
        <taxon>Bacteria</taxon>
        <taxon>Bacillati</taxon>
        <taxon>Actinomycetota</taxon>
        <taxon>Actinomycetes</taxon>
        <taxon>Pseudonocardiales</taxon>
        <taxon>Pseudonocardiaceae</taxon>
        <taxon>Pseudonocardia</taxon>
    </lineage>
</organism>
<dbReference type="RefSeq" id="WP_344723331.1">
    <property type="nucleotide sequence ID" value="NZ_BAAAUS010000019.1"/>
</dbReference>
<keyword evidence="2" id="KW-1185">Reference proteome</keyword>
<name>A0ABW4FAE0_9PSEU</name>
<accession>A0ABW4FAE0</accession>
<keyword evidence="1" id="KW-0378">Hydrolase</keyword>
<evidence type="ECO:0000313" key="1">
    <source>
        <dbReference type="EMBL" id="MFD1523722.1"/>
    </source>
</evidence>
<comment type="caution">
    <text evidence="1">The sequence shown here is derived from an EMBL/GenBank/DDBJ whole genome shotgun (WGS) entry which is preliminary data.</text>
</comment>
<dbReference type="InterPro" id="IPR029069">
    <property type="entry name" value="HotDog_dom_sf"/>
</dbReference>
<dbReference type="SUPFAM" id="SSF54637">
    <property type="entry name" value="Thioesterase/thiol ester dehydrase-isomerase"/>
    <property type="match status" value="1"/>
</dbReference>
<gene>
    <name evidence="1" type="ORF">ACFSJD_39995</name>
</gene>
<proteinExistence type="predicted"/>
<dbReference type="Gene3D" id="3.10.129.10">
    <property type="entry name" value="Hotdog Thioesterase"/>
    <property type="match status" value="1"/>
</dbReference>
<reference evidence="2" key="1">
    <citation type="journal article" date="2019" name="Int. J. Syst. Evol. Microbiol.">
        <title>The Global Catalogue of Microorganisms (GCM) 10K type strain sequencing project: providing services to taxonomists for standard genome sequencing and annotation.</title>
        <authorList>
            <consortium name="The Broad Institute Genomics Platform"/>
            <consortium name="The Broad Institute Genome Sequencing Center for Infectious Disease"/>
            <person name="Wu L."/>
            <person name="Ma J."/>
        </authorList>
    </citation>
    <scope>NUCLEOTIDE SEQUENCE [LARGE SCALE GENOMIC DNA]</scope>
    <source>
        <strain evidence="2">CCM 7043</strain>
    </source>
</reference>
<dbReference type="Pfam" id="PF13279">
    <property type="entry name" value="4HBT_2"/>
    <property type="match status" value="1"/>
</dbReference>
<dbReference type="EC" id="3.1.2.-" evidence="1"/>
<dbReference type="PANTHER" id="PTHR31793">
    <property type="entry name" value="4-HYDROXYBENZOYL-COA THIOESTERASE FAMILY MEMBER"/>
    <property type="match status" value="1"/>
</dbReference>
<sequence length="149" mass="16907">MSIFSLQLAARQYEVDFNGHLSNAAYYDWADHVRLEFLRRAGVVPETFMENKVGPVILEAQARYLRELRIGEHVTVTCEPTYGSGRTFTFLHRFIRGDDVLATELVKIMGMLDHSTRRLVADPHRILRALAAQPELLEPAGATASEQHE</sequence>
<dbReference type="InterPro" id="IPR050563">
    <property type="entry name" value="4-hydroxybenzoyl-CoA_TE"/>
</dbReference>
<dbReference type="GO" id="GO:0016787">
    <property type="term" value="F:hydrolase activity"/>
    <property type="evidence" value="ECO:0007669"/>
    <property type="project" value="UniProtKB-KW"/>
</dbReference>
<dbReference type="Proteomes" id="UP001597114">
    <property type="component" value="Unassembled WGS sequence"/>
</dbReference>
<dbReference type="CDD" id="cd00586">
    <property type="entry name" value="4HBT"/>
    <property type="match status" value="1"/>
</dbReference>
<evidence type="ECO:0000313" key="2">
    <source>
        <dbReference type="Proteomes" id="UP001597114"/>
    </source>
</evidence>